<reference evidence="1" key="1">
    <citation type="journal article" date="2021" name="Nat. Commun.">
        <title>Genetic determinants of endophytism in the Arabidopsis root mycobiome.</title>
        <authorList>
            <person name="Mesny F."/>
            <person name="Miyauchi S."/>
            <person name="Thiergart T."/>
            <person name="Pickel B."/>
            <person name="Atanasova L."/>
            <person name="Karlsson M."/>
            <person name="Huettel B."/>
            <person name="Barry K.W."/>
            <person name="Haridas S."/>
            <person name="Chen C."/>
            <person name="Bauer D."/>
            <person name="Andreopoulos W."/>
            <person name="Pangilinan J."/>
            <person name="LaButti K."/>
            <person name="Riley R."/>
            <person name="Lipzen A."/>
            <person name="Clum A."/>
            <person name="Drula E."/>
            <person name="Henrissat B."/>
            <person name="Kohler A."/>
            <person name="Grigoriev I.V."/>
            <person name="Martin F.M."/>
            <person name="Hacquard S."/>
        </authorList>
    </citation>
    <scope>NUCLEOTIDE SEQUENCE</scope>
    <source>
        <strain evidence="1">MPI-CAGE-AT-0147</strain>
    </source>
</reference>
<gene>
    <name evidence="1" type="ORF">EDB81DRAFT_881836</name>
</gene>
<dbReference type="AlphaFoldDB" id="A0A9P9JBQ0"/>
<evidence type="ECO:0000313" key="1">
    <source>
        <dbReference type="EMBL" id="KAH7152879.1"/>
    </source>
</evidence>
<dbReference type="Proteomes" id="UP000738349">
    <property type="component" value="Unassembled WGS sequence"/>
</dbReference>
<dbReference type="EMBL" id="JAGMUV010000006">
    <property type="protein sequence ID" value="KAH7152879.1"/>
    <property type="molecule type" value="Genomic_DNA"/>
</dbReference>
<dbReference type="OrthoDB" id="408631at2759"/>
<accession>A0A9P9JBQ0</accession>
<keyword evidence="2" id="KW-1185">Reference proteome</keyword>
<comment type="caution">
    <text evidence="1">The sequence shown here is derived from an EMBL/GenBank/DDBJ whole genome shotgun (WGS) entry which is preliminary data.</text>
</comment>
<protein>
    <submittedName>
        <fullName evidence="1">Uncharacterized protein</fullName>
    </submittedName>
</protein>
<sequence>MDVTIGSAHTITARHPWSFGTYELMDHVVDTTEFEVEVSRSIQDHIMAFVKDPYHGPQKTFGWEPQVASDPNGDYLLRFGAKGKAAGFIDGVEVDGVCYGIGEYDPFP</sequence>
<organism evidence="1 2">
    <name type="scientific">Dactylonectria macrodidyma</name>
    <dbReference type="NCBI Taxonomy" id="307937"/>
    <lineage>
        <taxon>Eukaryota</taxon>
        <taxon>Fungi</taxon>
        <taxon>Dikarya</taxon>
        <taxon>Ascomycota</taxon>
        <taxon>Pezizomycotina</taxon>
        <taxon>Sordariomycetes</taxon>
        <taxon>Hypocreomycetidae</taxon>
        <taxon>Hypocreales</taxon>
        <taxon>Nectriaceae</taxon>
        <taxon>Dactylonectria</taxon>
    </lineage>
</organism>
<name>A0A9P9JBQ0_9HYPO</name>
<proteinExistence type="predicted"/>
<evidence type="ECO:0000313" key="2">
    <source>
        <dbReference type="Proteomes" id="UP000738349"/>
    </source>
</evidence>